<reference evidence="2" key="1">
    <citation type="journal article" date="2022" name="Proc. Natl. Acad. Sci. U.S.A.">
        <title>Life cycle and functional genomics of the unicellular red alga Galdieria for elucidating algal and plant evolution and industrial use.</title>
        <authorList>
            <person name="Hirooka S."/>
            <person name="Itabashi T."/>
            <person name="Ichinose T.M."/>
            <person name="Onuma R."/>
            <person name="Fujiwara T."/>
            <person name="Yamashita S."/>
            <person name="Jong L.W."/>
            <person name="Tomita R."/>
            <person name="Iwane A.H."/>
            <person name="Miyagishima S.Y."/>
        </authorList>
    </citation>
    <scope>NUCLEOTIDE SEQUENCE</scope>
    <source>
        <strain evidence="2">NBRC 102759</strain>
    </source>
</reference>
<dbReference type="EMBL" id="BQMJ01000059">
    <property type="protein sequence ID" value="GJQ14757.1"/>
    <property type="molecule type" value="Genomic_DNA"/>
</dbReference>
<dbReference type="CDD" id="cd04508">
    <property type="entry name" value="Tudor_SF"/>
    <property type="match status" value="1"/>
</dbReference>
<evidence type="ECO:0000259" key="1">
    <source>
        <dbReference type="SMART" id="SM00443"/>
    </source>
</evidence>
<evidence type="ECO:0000313" key="2">
    <source>
        <dbReference type="EMBL" id="GJQ14757.1"/>
    </source>
</evidence>
<feature type="domain" description="G-patch" evidence="1">
    <location>
        <begin position="6"/>
        <end position="50"/>
    </location>
</feature>
<name>A0A9C7Q3V9_9RHOD</name>
<dbReference type="SMART" id="SM00443">
    <property type="entry name" value="G_patch"/>
    <property type="match status" value="1"/>
</dbReference>
<accession>A0A9C7Q3V9</accession>
<protein>
    <recommendedName>
        <fullName evidence="1">G-patch domain-containing protein</fullName>
    </recommendedName>
</protein>
<proteinExistence type="predicted"/>
<dbReference type="Gene3D" id="2.30.30.140">
    <property type="match status" value="1"/>
</dbReference>
<evidence type="ECO:0000313" key="3">
    <source>
        <dbReference type="Proteomes" id="UP001061958"/>
    </source>
</evidence>
<dbReference type="Pfam" id="PF01585">
    <property type="entry name" value="G-patch"/>
    <property type="match status" value="1"/>
</dbReference>
<dbReference type="InterPro" id="IPR000467">
    <property type="entry name" value="G_patch_dom"/>
</dbReference>
<organism evidence="2 3">
    <name type="scientific">Galdieria partita</name>
    <dbReference type="NCBI Taxonomy" id="83374"/>
    <lineage>
        <taxon>Eukaryota</taxon>
        <taxon>Rhodophyta</taxon>
        <taxon>Bangiophyceae</taxon>
        <taxon>Galdieriales</taxon>
        <taxon>Galdieriaceae</taxon>
        <taxon>Galdieria</taxon>
    </lineage>
</organism>
<sequence>MTQDEEKRNNKGLAILKKMGFRERIGRFENGILQPISPKKTLGRQGLGYDNTLESTACCSETRPFHQVADKGENGIEKQPEINSSISVFTKRKRLSKDVNQNHENNFLSCPLLESRQERVRCGILVDFDVFISNHETRRMQALKETLESFSETEYDWDSLQWLLEDEESDWTLLQRVICFLYSKFPDDDEISSIYEIFESSLMRQPLERDTRAQQFCETLSEKPLVRVGILHKGSRIRMNEEMRYLSVRELQMCRYAVSLDAFAQVPYNEQWIELCRRLGVCPQDSYALFAPHKTNTDQPSKLEVGAILSNIQPIRWNVISMNSSDPSLLSHSGDLHESMKGQATLRNNISNTKFQSVLARYSSDRLWYLATAIQLNESKYYWVTYQGWKNSELREEEDIELVSQEKEEIFKANNYQGLDTTQKQNLLKDTKVN</sequence>
<dbReference type="AlphaFoldDB" id="A0A9C7Q3V9"/>
<dbReference type="SUPFAM" id="SSF63748">
    <property type="entry name" value="Tudor/PWWP/MBT"/>
    <property type="match status" value="1"/>
</dbReference>
<reference evidence="2" key="2">
    <citation type="submission" date="2022-01" db="EMBL/GenBank/DDBJ databases">
        <authorList>
            <person name="Hirooka S."/>
            <person name="Miyagishima S.Y."/>
        </authorList>
    </citation>
    <scope>NUCLEOTIDE SEQUENCE</scope>
    <source>
        <strain evidence="2">NBRC 102759</strain>
    </source>
</reference>
<dbReference type="GO" id="GO:0003676">
    <property type="term" value="F:nucleic acid binding"/>
    <property type="evidence" value="ECO:0007669"/>
    <property type="project" value="InterPro"/>
</dbReference>
<comment type="caution">
    <text evidence="2">The sequence shown here is derived from an EMBL/GenBank/DDBJ whole genome shotgun (WGS) entry which is preliminary data.</text>
</comment>
<keyword evidence="3" id="KW-1185">Reference proteome</keyword>
<gene>
    <name evidence="2" type="ORF">GpartN1_g6548.t1</name>
</gene>
<dbReference type="Proteomes" id="UP001061958">
    <property type="component" value="Unassembled WGS sequence"/>
</dbReference>
<dbReference type="OrthoDB" id="786951at2759"/>